<dbReference type="InterPro" id="IPR000700">
    <property type="entry name" value="PAS-assoc_C"/>
</dbReference>
<dbReference type="InterPro" id="IPR043128">
    <property type="entry name" value="Rev_trsase/Diguanyl_cyclase"/>
</dbReference>
<dbReference type="CDD" id="cd01948">
    <property type="entry name" value="EAL"/>
    <property type="match status" value="1"/>
</dbReference>
<dbReference type="SMART" id="SM00267">
    <property type="entry name" value="GGDEF"/>
    <property type="match status" value="1"/>
</dbReference>
<dbReference type="Proteomes" id="UP001336314">
    <property type="component" value="Unassembled WGS sequence"/>
</dbReference>
<dbReference type="SMART" id="SM00052">
    <property type="entry name" value="EAL"/>
    <property type="match status" value="1"/>
</dbReference>
<dbReference type="InterPro" id="IPR035919">
    <property type="entry name" value="EAL_sf"/>
</dbReference>
<dbReference type="CDD" id="cd01949">
    <property type="entry name" value="GGDEF"/>
    <property type="match status" value="1"/>
</dbReference>
<dbReference type="InterPro" id="IPR052155">
    <property type="entry name" value="Biofilm_reg_signaling"/>
</dbReference>
<accession>A0ABU7J179</accession>
<dbReference type="PROSITE" id="PS50887">
    <property type="entry name" value="GGDEF"/>
    <property type="match status" value="1"/>
</dbReference>
<dbReference type="RefSeq" id="WP_330127417.1">
    <property type="nucleotide sequence ID" value="NZ_JAUHLI010000002.1"/>
</dbReference>
<dbReference type="Pfam" id="PF00990">
    <property type="entry name" value="GGDEF"/>
    <property type="match status" value="1"/>
</dbReference>
<dbReference type="EMBL" id="JAUHLI010000002">
    <property type="protein sequence ID" value="MEE2000268.1"/>
    <property type="molecule type" value="Genomic_DNA"/>
</dbReference>
<dbReference type="InterPro" id="IPR029787">
    <property type="entry name" value="Nucleotide_cyclase"/>
</dbReference>
<comment type="caution">
    <text evidence="4">The sequence shown here is derived from an EMBL/GenBank/DDBJ whole genome shotgun (WGS) entry which is preliminary data.</text>
</comment>
<dbReference type="Pfam" id="PF00563">
    <property type="entry name" value="EAL"/>
    <property type="match status" value="1"/>
</dbReference>
<dbReference type="InterPro" id="IPR001610">
    <property type="entry name" value="PAC"/>
</dbReference>
<dbReference type="NCBIfam" id="TIGR00229">
    <property type="entry name" value="sensory_box"/>
    <property type="match status" value="1"/>
</dbReference>
<dbReference type="Gene3D" id="2.60.40.10">
    <property type="entry name" value="Immunoglobulins"/>
    <property type="match status" value="1"/>
</dbReference>
<organism evidence="4 5">
    <name type="scientific">Alkalimonas cellulosilytica</name>
    <dbReference type="NCBI Taxonomy" id="3058395"/>
    <lineage>
        <taxon>Bacteria</taxon>
        <taxon>Pseudomonadati</taxon>
        <taxon>Pseudomonadota</taxon>
        <taxon>Gammaproteobacteria</taxon>
        <taxon>Alkalimonas</taxon>
    </lineage>
</organism>
<dbReference type="Pfam" id="PF13426">
    <property type="entry name" value="PAS_9"/>
    <property type="match status" value="1"/>
</dbReference>
<dbReference type="PROSITE" id="PS50113">
    <property type="entry name" value="PAC"/>
    <property type="match status" value="2"/>
</dbReference>
<name>A0ABU7J179_9GAMM</name>
<dbReference type="CDD" id="cd00130">
    <property type="entry name" value="PAS"/>
    <property type="match status" value="2"/>
</dbReference>
<dbReference type="Gene3D" id="2.130.10.10">
    <property type="entry name" value="YVTN repeat-like/Quinoprotein amine dehydrogenase"/>
    <property type="match status" value="2"/>
</dbReference>
<feature type="domain" description="PAC" evidence="1">
    <location>
        <begin position="854"/>
        <end position="907"/>
    </location>
</feature>
<dbReference type="InterPro" id="IPR013655">
    <property type="entry name" value="PAS_fold_3"/>
</dbReference>
<dbReference type="InterPro" id="IPR000160">
    <property type="entry name" value="GGDEF_dom"/>
</dbReference>
<dbReference type="InterPro" id="IPR000014">
    <property type="entry name" value="PAS"/>
</dbReference>
<dbReference type="InterPro" id="IPR013783">
    <property type="entry name" value="Ig-like_fold"/>
</dbReference>
<dbReference type="SMART" id="SM00086">
    <property type="entry name" value="PAC"/>
    <property type="match status" value="2"/>
</dbReference>
<evidence type="ECO:0000313" key="4">
    <source>
        <dbReference type="EMBL" id="MEE2000268.1"/>
    </source>
</evidence>
<dbReference type="SUPFAM" id="SSF55785">
    <property type="entry name" value="PYP-like sensor domain (PAS domain)"/>
    <property type="match status" value="2"/>
</dbReference>
<proteinExistence type="predicted"/>
<protein>
    <submittedName>
        <fullName evidence="4">EAL domain-containing protein</fullName>
    </submittedName>
</protein>
<dbReference type="Gene3D" id="3.30.450.20">
    <property type="entry name" value="PAS domain"/>
    <property type="match status" value="2"/>
</dbReference>
<dbReference type="InterPro" id="IPR001633">
    <property type="entry name" value="EAL_dom"/>
</dbReference>
<dbReference type="SUPFAM" id="SSF141868">
    <property type="entry name" value="EAL domain-like"/>
    <property type="match status" value="1"/>
</dbReference>
<dbReference type="InterPro" id="IPR035965">
    <property type="entry name" value="PAS-like_dom_sf"/>
</dbReference>
<dbReference type="PANTHER" id="PTHR44757">
    <property type="entry name" value="DIGUANYLATE CYCLASE DGCP"/>
    <property type="match status" value="1"/>
</dbReference>
<dbReference type="PANTHER" id="PTHR44757:SF2">
    <property type="entry name" value="BIOFILM ARCHITECTURE MAINTENANCE PROTEIN MBAA"/>
    <property type="match status" value="1"/>
</dbReference>
<sequence>MMLDQDGFLWLALEGGLSRYDSARVIQLNNAQQSLQNAQFAAVLQLDDASIWVATRHSGVYRFNPDTAELESRFALPDLFQSPLHEVTSMMAYSHNQLVVSTNQTVFMLHLDSGAIETLYQLPGEFSLERFIRTVYPFENKVFIGTHDQLLLLDPATAKTTAIPYLPPTASRAQRHIKFLSVQHEQLWIGAVEGLYSLPLSAIPTYLAAGEPVLSQLRVPQRNIWHLEWLEHQAMIATDQGLYRFQPDTNHLEFLWGFQHSGLQLTDNNMISMLRDQSGGFWLGTRYDGAYYWHPRTTAFTHFGHQRDHHALTDSRVFSLAEMAPNHLWIGTSNGLNHFNLATGQLEHFLKNPDPKAYLHESTVLALFPQSNQQLYFMSPYGLALFDTNARQVLPAPLADETQRPLLGQGSRSFWQDRSGVFWFVHGHQIYSYQPEPGIITPIEALRHFDPNLFGSFLGNAPGSESQLLFTSANQLWLLDLSTSALKLLFEAEHPNPAAAHFADSMLLDSQHRLWVGLNGVGLLAFSLPDFELLHHFHQHNQLQSQLIFSLEQDEYGWLWFTNPHGLFRMDPQSFHIEQFTKYDGLISYTYNSRAGLKLTDGRLVYGNMQGITLVEPGYLMTETNPPHAIITELNSLDGRVHTSYGILNDNRLLLPFDVEGLKLHFSSMNFRDKNRARFRVSLTGKQSFLFPEQTETHIIIPKLPPGDYNFQVVAVSPITGHESEPARLFLRVLPPWWASNWAYFGYALLSILLLVTWLRNRQQHQRMLTMAHRKLKASEQRMKQALAAVDSGAWEWYASKNSLYASRIHSMLGYRESLNPLTLEQHLSLIHPEDKTQFEQKWQLFTEQKTGSFDHTYRLQHKDGHWLWFRDIGKIAELDDEHQVIRVMGTFSNITETRASQEKARLFGEAFQKTRDWVVILDEQQRMIAANQSFADAFGPVEHYLSNPQTHHLGISLDRRRYYTKLLREFQVNQHWQGEEIIVTPDGRERPTLINISAVGEQNKVGFFVLVFTDITDQKLAEDELRYLANYDALTGLPNRALLMDRIHHGIETAKRSKRSLALCFLDLDRFKQINDSLGHDIGDLLLKEVARRLSLTLRESDTVARLGGDEFVVLLEGYKCNDNISHVARKMLQIIGEPMQLGPHTVGVSPSIGIAVYPDDAFTAFELMKHADVAMYHAKEAGRNNFQFFTQEMNEKAHMQLARETRLRKAYQQKEFVNYYQPIIDSKHKSMVGAEVLLRWYSSDGVVSPAEFIPLAEDLSLIIPMTQQLLERALADLQGWHQANFPLYLSVNLSARHLEHDNLAEQVEHMLHKYQLPPSCLRFEVTESALMRDHASAIATMHELSKLGIKLALDDFGTGYSSLKYLKELPIDAIKIDRSFVKDIGIDQNDEAIIETMLSMATTLGMYCVAEGVETEQQLRFFSERHCTLIQGYFFAQPMPANQLKQLLESKRFATHSTTEPGSL</sequence>
<dbReference type="SUPFAM" id="SSF55073">
    <property type="entry name" value="Nucleotide cyclase"/>
    <property type="match status" value="1"/>
</dbReference>
<gene>
    <name evidence="4" type="ORF">QWY20_02295</name>
</gene>
<dbReference type="NCBIfam" id="TIGR00254">
    <property type="entry name" value="GGDEF"/>
    <property type="match status" value="1"/>
</dbReference>
<dbReference type="Pfam" id="PF08447">
    <property type="entry name" value="PAS_3"/>
    <property type="match status" value="1"/>
</dbReference>
<dbReference type="SUPFAM" id="SSF50998">
    <property type="entry name" value="Quinoprotein alcohol dehydrogenase-like"/>
    <property type="match status" value="1"/>
</dbReference>
<dbReference type="InterPro" id="IPR015943">
    <property type="entry name" value="WD40/YVTN_repeat-like_dom_sf"/>
</dbReference>
<dbReference type="PROSITE" id="PS50883">
    <property type="entry name" value="EAL"/>
    <property type="match status" value="1"/>
</dbReference>
<dbReference type="Gene3D" id="3.20.20.450">
    <property type="entry name" value="EAL domain"/>
    <property type="match status" value="1"/>
</dbReference>
<keyword evidence="5" id="KW-1185">Reference proteome</keyword>
<evidence type="ECO:0000259" key="1">
    <source>
        <dbReference type="PROSITE" id="PS50113"/>
    </source>
</evidence>
<feature type="domain" description="GGDEF" evidence="3">
    <location>
        <begin position="1060"/>
        <end position="1193"/>
    </location>
</feature>
<reference evidence="4 5" key="1">
    <citation type="submission" date="2023-07" db="EMBL/GenBank/DDBJ databases">
        <title>Alkalimonas sp., MEB108 novel, alkaliphilic bacterium isolated from Lonar Lake, India.</title>
        <authorList>
            <person name="Joshi A."/>
            <person name="Thite S."/>
        </authorList>
    </citation>
    <scope>NUCLEOTIDE SEQUENCE [LARGE SCALE GENOMIC DNA]</scope>
    <source>
        <strain evidence="4 5">MEB108</strain>
    </source>
</reference>
<evidence type="ECO:0000259" key="2">
    <source>
        <dbReference type="PROSITE" id="PS50883"/>
    </source>
</evidence>
<evidence type="ECO:0000313" key="5">
    <source>
        <dbReference type="Proteomes" id="UP001336314"/>
    </source>
</evidence>
<evidence type="ECO:0000259" key="3">
    <source>
        <dbReference type="PROSITE" id="PS50887"/>
    </source>
</evidence>
<dbReference type="InterPro" id="IPR011047">
    <property type="entry name" value="Quinoprotein_ADH-like_sf"/>
</dbReference>
<feature type="domain" description="EAL" evidence="2">
    <location>
        <begin position="1202"/>
        <end position="1454"/>
    </location>
</feature>
<dbReference type="Gene3D" id="3.30.70.270">
    <property type="match status" value="1"/>
</dbReference>
<feature type="domain" description="PAC" evidence="1">
    <location>
        <begin position="977"/>
        <end position="1028"/>
    </location>
</feature>